<accession>A0A379F0I7</accession>
<organism evidence="1 2">
    <name type="scientific">Prevotella pallens</name>
    <dbReference type="NCBI Taxonomy" id="60133"/>
    <lineage>
        <taxon>Bacteria</taxon>
        <taxon>Pseudomonadati</taxon>
        <taxon>Bacteroidota</taxon>
        <taxon>Bacteroidia</taxon>
        <taxon>Bacteroidales</taxon>
        <taxon>Prevotellaceae</taxon>
        <taxon>Prevotella</taxon>
    </lineage>
</organism>
<dbReference type="InterPro" id="IPR032286">
    <property type="entry name" value="DUF4837"/>
</dbReference>
<evidence type="ECO:0000313" key="1">
    <source>
        <dbReference type="EMBL" id="SUC12112.1"/>
    </source>
</evidence>
<reference evidence="1 2" key="1">
    <citation type="submission" date="2018-06" db="EMBL/GenBank/DDBJ databases">
        <authorList>
            <consortium name="Pathogen Informatics"/>
            <person name="Doyle S."/>
        </authorList>
    </citation>
    <scope>NUCLEOTIDE SEQUENCE [LARGE SCALE GENOMIC DNA]</scope>
    <source>
        <strain evidence="1 2">NCTC13043</strain>
    </source>
</reference>
<protein>
    <recommendedName>
        <fullName evidence="3">DUF4837 domain-containing protein</fullName>
    </recommendedName>
</protein>
<dbReference type="Proteomes" id="UP000254235">
    <property type="component" value="Unassembled WGS sequence"/>
</dbReference>
<dbReference type="GeneID" id="78570425"/>
<evidence type="ECO:0000313" key="2">
    <source>
        <dbReference type="Proteomes" id="UP000254235"/>
    </source>
</evidence>
<dbReference type="PROSITE" id="PS51257">
    <property type="entry name" value="PROKAR_LIPOPROTEIN"/>
    <property type="match status" value="1"/>
</dbReference>
<evidence type="ECO:0008006" key="3">
    <source>
        <dbReference type="Google" id="ProtNLM"/>
    </source>
</evidence>
<dbReference type="EMBL" id="UGTP01000001">
    <property type="protein sequence ID" value="SUC12112.1"/>
    <property type="molecule type" value="Genomic_DNA"/>
</dbReference>
<name>A0A379F0I7_9BACT</name>
<dbReference type="AlphaFoldDB" id="A0A379F0I7"/>
<dbReference type="OrthoDB" id="1115230at2"/>
<dbReference type="Pfam" id="PF16125">
    <property type="entry name" value="DUF4837"/>
    <property type="match status" value="1"/>
</dbReference>
<proteinExistence type="predicted"/>
<dbReference type="RefSeq" id="WP_115083027.1">
    <property type="nucleotide sequence ID" value="NZ_JABZUL010000010.1"/>
</dbReference>
<gene>
    <name evidence="1" type="ORF">NCTC13043_00707</name>
</gene>
<sequence length="304" mass="34442">MNVHRQLLFVVFVAMLMLLGCKNSITHLASYGKAYEVVVINDIDSLLYNTLSVPMKGLPQIEPTFDVVEITSDKLKGDSKLVRNIVVLTIDKRQKRVDISSKQNVYAQPQVIINIVAPSQLSLQIFLKKYGNELRNYLIKTELHRAQGDIARQTNVKAASTIYKMFGIRMQVPPELTTSKVGKNFLWLSNNASSGMVNLCIYSIGKGKFAQERDSVMRKNILGEQKGMYMRTASIVSMVHGKYNSVTIRGLWEMQNDAMGGPFVAYWKPNGKRIVVTEVFVYAPETKKRNLVRRLEAALYTRNK</sequence>